<feature type="compositionally biased region" description="Polar residues" evidence="1">
    <location>
        <begin position="80"/>
        <end position="96"/>
    </location>
</feature>
<evidence type="ECO:0000313" key="2">
    <source>
        <dbReference type="EMBL" id="CCA18888.1"/>
    </source>
</evidence>
<dbReference type="AlphaFoldDB" id="F0WCH3"/>
<gene>
    <name evidence="2" type="primary">AlNc14C58G4351</name>
    <name evidence="2" type="ORF">ALNC14_050310</name>
</gene>
<feature type="region of interest" description="Disordered" evidence="1">
    <location>
        <begin position="74"/>
        <end position="96"/>
    </location>
</feature>
<dbReference type="EMBL" id="FR824103">
    <property type="protein sequence ID" value="CCA18888.1"/>
    <property type="molecule type" value="Genomic_DNA"/>
</dbReference>
<name>F0WCH3_9STRA</name>
<accession>F0WCH3</accession>
<proteinExistence type="predicted"/>
<reference evidence="2" key="2">
    <citation type="submission" date="2011-02" db="EMBL/GenBank/DDBJ databases">
        <authorList>
            <person name="MacLean D."/>
        </authorList>
    </citation>
    <scope>NUCLEOTIDE SEQUENCE</scope>
</reference>
<evidence type="ECO:0000256" key="1">
    <source>
        <dbReference type="SAM" id="MobiDB-lite"/>
    </source>
</evidence>
<organism evidence="2">
    <name type="scientific">Albugo laibachii Nc14</name>
    <dbReference type="NCBI Taxonomy" id="890382"/>
    <lineage>
        <taxon>Eukaryota</taxon>
        <taxon>Sar</taxon>
        <taxon>Stramenopiles</taxon>
        <taxon>Oomycota</taxon>
        <taxon>Peronosporomycetes</taxon>
        <taxon>Albuginales</taxon>
        <taxon>Albuginaceae</taxon>
        <taxon>Albugo</taxon>
    </lineage>
</organism>
<protein>
    <submittedName>
        <fullName evidence="2">AlNc14C58G4351 protein</fullName>
    </submittedName>
</protein>
<sequence length="96" mass="10107">MGHFISFCGLRQPSNQNGASDVQLNKGKEASAIARSRSLSTNGYDMSIASILADVDHLIPDAFAPVDINIIGSHHGRSCNEVNSPQATEKGSSASH</sequence>
<reference evidence="2" key="1">
    <citation type="journal article" date="2011" name="PLoS Biol.">
        <title>Gene gain and loss during evolution of obligate parasitism in the white rust pathogen of Arabidopsis thaliana.</title>
        <authorList>
            <person name="Kemen E."/>
            <person name="Gardiner A."/>
            <person name="Schultz-Larsen T."/>
            <person name="Kemen A.C."/>
            <person name="Balmuth A.L."/>
            <person name="Robert-Seilaniantz A."/>
            <person name="Bailey K."/>
            <person name="Holub E."/>
            <person name="Studholme D.J."/>
            <person name="Maclean D."/>
            <person name="Jones J.D."/>
        </authorList>
    </citation>
    <scope>NUCLEOTIDE SEQUENCE</scope>
</reference>
<dbReference type="HOGENOM" id="CLU_2364003_0_0_1"/>